<keyword evidence="7" id="KW-0479">Metal-binding</keyword>
<evidence type="ECO:0000256" key="1">
    <source>
        <dbReference type="ARBA" id="ARBA00002901"/>
    </source>
</evidence>
<feature type="domain" description="MoaB/Mog" evidence="8">
    <location>
        <begin position="189"/>
        <end position="325"/>
    </location>
</feature>
<dbReference type="NCBIfam" id="NF045515">
    <property type="entry name" value="Glp_gephyrin"/>
    <property type="match status" value="1"/>
</dbReference>
<dbReference type="Gene3D" id="3.90.105.10">
    <property type="entry name" value="Molybdopterin biosynthesis moea protein, domain 2"/>
    <property type="match status" value="1"/>
</dbReference>
<dbReference type="SMART" id="SM00852">
    <property type="entry name" value="MoCF_biosynth"/>
    <property type="match status" value="1"/>
</dbReference>
<dbReference type="CDD" id="cd00887">
    <property type="entry name" value="MoeA"/>
    <property type="match status" value="1"/>
</dbReference>
<comment type="caution">
    <text evidence="9">The sequence shown here is derived from an EMBL/GenBank/DDBJ whole genome shotgun (WGS) entry which is preliminary data.</text>
</comment>
<dbReference type="SUPFAM" id="SSF63867">
    <property type="entry name" value="MoeA C-terminal domain-like"/>
    <property type="match status" value="1"/>
</dbReference>
<evidence type="ECO:0000313" key="10">
    <source>
        <dbReference type="Proteomes" id="UP000244893"/>
    </source>
</evidence>
<dbReference type="PANTHER" id="PTHR10192">
    <property type="entry name" value="MOLYBDOPTERIN BIOSYNTHESIS PROTEIN"/>
    <property type="match status" value="1"/>
</dbReference>
<comment type="pathway">
    <text evidence="2 7">Cofactor biosynthesis; molybdopterin biosynthesis.</text>
</comment>
<comment type="cofactor">
    <cofactor evidence="7">
        <name>Mg(2+)</name>
        <dbReference type="ChEBI" id="CHEBI:18420"/>
    </cofactor>
</comment>
<dbReference type="OrthoDB" id="9804758at2"/>
<keyword evidence="4 7" id="KW-0500">Molybdenum</keyword>
<reference evidence="9 10" key="1">
    <citation type="submission" date="2018-05" db="EMBL/GenBank/DDBJ databases">
        <title>Amnibacterium sp. M8JJ-5, whole genome shotgun sequence.</title>
        <authorList>
            <person name="Tuo L."/>
        </authorList>
    </citation>
    <scope>NUCLEOTIDE SEQUENCE [LARGE SCALE GENOMIC DNA]</scope>
    <source>
        <strain evidence="9 10">M8JJ-5</strain>
    </source>
</reference>
<sequence length="404" mass="41960">MAAPNDGVVEEPRRSVDEHARRIEALLADIALRSETVPLERARGRVTAAPVLSPVDLPLFRNSQMDGFALSSSDLVSVPVTLTIGETIAAAPTSPSPLARGTASRIMTGAVVPEGADCVVPVEHTRVEGDRLTVLVARSAGDYVREPGSDVRTGARILSEGTVLAPRHLAALAASGLTEVSVLSRIRVAVISSGAELVAPGQTPAPGQVFDANTIALASASREAGAEIALIARTSDDHAAFRAALDEAVRTADLVITSGGVSKGDFEVVRDVLEPLGADVAEVAMQPGGPQATTTVEGVPVVSFPGNPVSAQVSFAVFLRPVLRRLSGLPAIVNEVRTLTDEAVSVPNRRQWLRAERLPGGRVRVVSGPSSHLVATMAAADALLDVPENVTRLHVGDAIEVVPL</sequence>
<evidence type="ECO:0000256" key="4">
    <source>
        <dbReference type="ARBA" id="ARBA00022505"/>
    </source>
</evidence>
<keyword evidence="7" id="KW-0460">Magnesium</keyword>
<evidence type="ECO:0000256" key="6">
    <source>
        <dbReference type="ARBA" id="ARBA00047317"/>
    </source>
</evidence>
<comment type="catalytic activity">
    <reaction evidence="6">
        <text>adenylyl-molybdopterin + molybdate = Mo-molybdopterin + AMP + H(+)</text>
        <dbReference type="Rhea" id="RHEA:35047"/>
        <dbReference type="ChEBI" id="CHEBI:15378"/>
        <dbReference type="ChEBI" id="CHEBI:36264"/>
        <dbReference type="ChEBI" id="CHEBI:62727"/>
        <dbReference type="ChEBI" id="CHEBI:71302"/>
        <dbReference type="ChEBI" id="CHEBI:456215"/>
        <dbReference type="EC" id="2.10.1.1"/>
    </reaction>
</comment>
<dbReference type="RefSeq" id="WP_116755795.1">
    <property type="nucleotide sequence ID" value="NZ_JBHUEX010000001.1"/>
</dbReference>
<comment type="similarity">
    <text evidence="3 7">Belongs to the MoeA family.</text>
</comment>
<dbReference type="InterPro" id="IPR036425">
    <property type="entry name" value="MoaB/Mog-like_dom_sf"/>
</dbReference>
<evidence type="ECO:0000256" key="3">
    <source>
        <dbReference type="ARBA" id="ARBA00010763"/>
    </source>
</evidence>
<keyword evidence="10" id="KW-1185">Reference proteome</keyword>
<dbReference type="InterPro" id="IPR036135">
    <property type="entry name" value="MoeA_linker/N_sf"/>
</dbReference>
<dbReference type="Gene3D" id="2.40.340.10">
    <property type="entry name" value="MoeA, C-terminal, domain IV"/>
    <property type="match status" value="1"/>
</dbReference>
<protein>
    <recommendedName>
        <fullName evidence="7">Molybdopterin molybdenumtransferase</fullName>
        <ecNumber evidence="7">2.10.1.1</ecNumber>
    </recommendedName>
</protein>
<dbReference type="InterPro" id="IPR005110">
    <property type="entry name" value="MoeA_linker/N"/>
</dbReference>
<dbReference type="SUPFAM" id="SSF63882">
    <property type="entry name" value="MoeA N-terminal region -like"/>
    <property type="match status" value="1"/>
</dbReference>
<comment type="function">
    <text evidence="1 7">Catalyzes the insertion of molybdate into adenylated molybdopterin with the concomitant release of AMP.</text>
</comment>
<gene>
    <name evidence="9" type="ORF">DDQ50_06370</name>
</gene>
<evidence type="ECO:0000256" key="7">
    <source>
        <dbReference type="RuleBase" id="RU365090"/>
    </source>
</evidence>
<name>A0A2V1HUT1_9MICO</name>
<proteinExistence type="inferred from homology"/>
<dbReference type="PANTHER" id="PTHR10192:SF5">
    <property type="entry name" value="GEPHYRIN"/>
    <property type="match status" value="1"/>
</dbReference>
<dbReference type="SUPFAM" id="SSF53218">
    <property type="entry name" value="Molybdenum cofactor biosynthesis proteins"/>
    <property type="match status" value="1"/>
</dbReference>
<dbReference type="InterPro" id="IPR036688">
    <property type="entry name" value="MoeA_C_domain_IV_sf"/>
</dbReference>
<dbReference type="Pfam" id="PF03454">
    <property type="entry name" value="MoeA_C"/>
    <property type="match status" value="1"/>
</dbReference>
<dbReference type="UniPathway" id="UPA00344"/>
<dbReference type="Pfam" id="PF03453">
    <property type="entry name" value="MoeA_N"/>
    <property type="match status" value="1"/>
</dbReference>
<dbReference type="AlphaFoldDB" id="A0A2V1HUT1"/>
<accession>A0A2V1HUT1</accession>
<dbReference type="InterPro" id="IPR005111">
    <property type="entry name" value="MoeA_C_domain_IV"/>
</dbReference>
<dbReference type="EC" id="2.10.1.1" evidence="7"/>
<dbReference type="GO" id="GO:0006777">
    <property type="term" value="P:Mo-molybdopterin cofactor biosynthetic process"/>
    <property type="evidence" value="ECO:0007669"/>
    <property type="project" value="UniProtKB-UniRule"/>
</dbReference>
<keyword evidence="5 7" id="KW-0501">Molybdenum cofactor biosynthesis</keyword>
<evidence type="ECO:0000256" key="2">
    <source>
        <dbReference type="ARBA" id="ARBA00005046"/>
    </source>
</evidence>
<dbReference type="Gene3D" id="3.40.980.10">
    <property type="entry name" value="MoaB/Mog-like domain"/>
    <property type="match status" value="1"/>
</dbReference>
<keyword evidence="7 9" id="KW-0808">Transferase</keyword>
<organism evidence="9 10">
    <name type="scientific">Amnibacterium flavum</name>
    <dbReference type="NCBI Taxonomy" id="2173173"/>
    <lineage>
        <taxon>Bacteria</taxon>
        <taxon>Bacillati</taxon>
        <taxon>Actinomycetota</taxon>
        <taxon>Actinomycetes</taxon>
        <taxon>Micrococcales</taxon>
        <taxon>Microbacteriaceae</taxon>
        <taxon>Amnibacterium</taxon>
    </lineage>
</organism>
<evidence type="ECO:0000259" key="8">
    <source>
        <dbReference type="SMART" id="SM00852"/>
    </source>
</evidence>
<dbReference type="InterPro" id="IPR001453">
    <property type="entry name" value="MoaB/Mog_dom"/>
</dbReference>
<dbReference type="GO" id="GO:0005829">
    <property type="term" value="C:cytosol"/>
    <property type="evidence" value="ECO:0007669"/>
    <property type="project" value="TreeGrafter"/>
</dbReference>
<dbReference type="Gene3D" id="2.170.190.11">
    <property type="entry name" value="Molybdopterin biosynthesis moea protein, domain 3"/>
    <property type="match status" value="1"/>
</dbReference>
<evidence type="ECO:0000256" key="5">
    <source>
        <dbReference type="ARBA" id="ARBA00023150"/>
    </source>
</evidence>
<dbReference type="InterPro" id="IPR038987">
    <property type="entry name" value="MoeA-like"/>
</dbReference>
<evidence type="ECO:0000313" key="9">
    <source>
        <dbReference type="EMBL" id="PVZ96061.1"/>
    </source>
</evidence>
<dbReference type="GO" id="GO:0061599">
    <property type="term" value="F:molybdopterin molybdotransferase activity"/>
    <property type="evidence" value="ECO:0007669"/>
    <property type="project" value="UniProtKB-UniRule"/>
</dbReference>
<dbReference type="EMBL" id="QEOP01000001">
    <property type="protein sequence ID" value="PVZ96061.1"/>
    <property type="molecule type" value="Genomic_DNA"/>
</dbReference>
<dbReference type="GO" id="GO:0046872">
    <property type="term" value="F:metal ion binding"/>
    <property type="evidence" value="ECO:0007669"/>
    <property type="project" value="UniProtKB-UniRule"/>
</dbReference>
<dbReference type="Pfam" id="PF00994">
    <property type="entry name" value="MoCF_biosynth"/>
    <property type="match status" value="1"/>
</dbReference>
<dbReference type="Proteomes" id="UP000244893">
    <property type="component" value="Unassembled WGS sequence"/>
</dbReference>
<dbReference type="NCBIfam" id="TIGR00177">
    <property type="entry name" value="molyb_syn"/>
    <property type="match status" value="1"/>
</dbReference>